<keyword evidence="2" id="KW-0472">Membrane</keyword>
<gene>
    <name evidence="3" type="ORF">COT95_02165</name>
</gene>
<sequence length="523" mass="57854">MNTQIKKILADLYIIDGSLREREEELINIINNILISQPDTKFDAEFARRLRFKLLEKESLTIKKNFNFTIMSDLIIKRFSYVFAGAAVILLAVVVWQNIDFSSKNSLSSKITKLKSNAFGSLIENGQLAVSEELASANVSVTKGSAESRAIGMGGGGGVSVSDAMLPNPVNYIYKYTGEEIKMESKEITVFRRVRGGASASALANQIKGFDFGGVNLNNFSNLSLQNLTLAEDKEFGYMLSFSLEDGSISINQNWLKWPNTQDICLGKDSACFDSLQLTPNDIPSDSVIIEIVDNFLREKGISIDGYGAPFIDKSWITPEVRFIGDQLSVIYPLIIEGSKVYEESGQPSGLNISIDIRNKRVAGVWNMLSQVYESSDYAAETDFNRIKEIAEKGGRYNNIYYADLSGQETNVLELGTPEFILARIWKQPAGYGMAQEFFIPSYFFPIINKPDNAPTWINGVVVPLAKEILDDADKNNDINPRPMPLLDPASTRSEQPAVAPEDFAADEVCADNCGNGICEEVT</sequence>
<evidence type="ECO:0000313" key="3">
    <source>
        <dbReference type="EMBL" id="PIR94807.1"/>
    </source>
</evidence>
<keyword evidence="2" id="KW-1133">Transmembrane helix</keyword>
<evidence type="ECO:0000256" key="1">
    <source>
        <dbReference type="SAM" id="MobiDB-lite"/>
    </source>
</evidence>
<feature type="transmembrane region" description="Helical" evidence="2">
    <location>
        <begin position="79"/>
        <end position="99"/>
    </location>
</feature>
<dbReference type="Proteomes" id="UP000228614">
    <property type="component" value="Unassembled WGS sequence"/>
</dbReference>
<feature type="non-terminal residue" evidence="3">
    <location>
        <position position="523"/>
    </location>
</feature>
<comment type="caution">
    <text evidence="3">The sequence shown here is derived from an EMBL/GenBank/DDBJ whole genome shotgun (WGS) entry which is preliminary data.</text>
</comment>
<name>A0A2H0V6S1_9BACT</name>
<evidence type="ECO:0000256" key="2">
    <source>
        <dbReference type="SAM" id="Phobius"/>
    </source>
</evidence>
<dbReference type="AlphaFoldDB" id="A0A2H0V6S1"/>
<feature type="region of interest" description="Disordered" evidence="1">
    <location>
        <begin position="474"/>
        <end position="494"/>
    </location>
</feature>
<organism evidence="3 4">
    <name type="scientific">Candidatus Falkowbacteria bacterium CG10_big_fil_rev_8_21_14_0_10_37_6</name>
    <dbReference type="NCBI Taxonomy" id="1974563"/>
    <lineage>
        <taxon>Bacteria</taxon>
        <taxon>Candidatus Falkowiibacteriota</taxon>
    </lineage>
</organism>
<evidence type="ECO:0000313" key="4">
    <source>
        <dbReference type="Proteomes" id="UP000228614"/>
    </source>
</evidence>
<protein>
    <submittedName>
        <fullName evidence="3">Uncharacterized protein</fullName>
    </submittedName>
</protein>
<accession>A0A2H0V6S1</accession>
<keyword evidence="2" id="KW-0812">Transmembrane</keyword>
<dbReference type="EMBL" id="PFAN01000108">
    <property type="protein sequence ID" value="PIR94807.1"/>
    <property type="molecule type" value="Genomic_DNA"/>
</dbReference>
<proteinExistence type="predicted"/>
<reference evidence="4" key="1">
    <citation type="submission" date="2017-09" db="EMBL/GenBank/DDBJ databases">
        <title>Depth-based differentiation of microbial function through sediment-hosted aquifers and enrichment of novel symbionts in the deep terrestrial subsurface.</title>
        <authorList>
            <person name="Probst A.J."/>
            <person name="Ladd B."/>
            <person name="Jarett J.K."/>
            <person name="Geller-Mcgrath D.E."/>
            <person name="Sieber C.M.K."/>
            <person name="Emerson J.B."/>
            <person name="Anantharaman K."/>
            <person name="Thomas B.C."/>
            <person name="Malmstrom R."/>
            <person name="Stieglmeier M."/>
            <person name="Klingl A."/>
            <person name="Woyke T."/>
            <person name="Ryan C.M."/>
            <person name="Banfield J.F."/>
        </authorList>
    </citation>
    <scope>NUCLEOTIDE SEQUENCE [LARGE SCALE GENOMIC DNA]</scope>
</reference>